<evidence type="ECO:0000259" key="2">
    <source>
        <dbReference type="Pfam" id="PF03703"/>
    </source>
</evidence>
<dbReference type="Pfam" id="PF03703">
    <property type="entry name" value="bPH_2"/>
    <property type="match status" value="1"/>
</dbReference>
<sequence>MAISEKLLNPGEKLYISTRQHPKALFLPILALVVFLAIGVAVQVLLGDGDGATWASRAVWVLCALGILWYTVRPFFVWLTTVHGITDRRLITRRGIITRKGHDIPLARISDVQMEVNLIDRPFNCGTLVIADASTFGEVRLNDIPHVEATQRQINELLHAIHGGNAHRRGADEGV</sequence>
<organism evidence="3 4">
    <name type="scientific">Nocardioides silvaticus</name>
    <dbReference type="NCBI Taxonomy" id="2201891"/>
    <lineage>
        <taxon>Bacteria</taxon>
        <taxon>Bacillati</taxon>
        <taxon>Actinomycetota</taxon>
        <taxon>Actinomycetes</taxon>
        <taxon>Propionibacteriales</taxon>
        <taxon>Nocardioidaceae</taxon>
        <taxon>Nocardioides</taxon>
    </lineage>
</organism>
<dbReference type="Proteomes" id="UP000245507">
    <property type="component" value="Unassembled WGS sequence"/>
</dbReference>
<dbReference type="PANTHER" id="PTHR37938:SF1">
    <property type="entry name" value="BLL0215 PROTEIN"/>
    <property type="match status" value="1"/>
</dbReference>
<gene>
    <name evidence="3" type="ORF">DJ010_02320</name>
</gene>
<dbReference type="AlphaFoldDB" id="A0A316TJ66"/>
<evidence type="ECO:0000313" key="3">
    <source>
        <dbReference type="EMBL" id="PWN04490.1"/>
    </source>
</evidence>
<keyword evidence="1" id="KW-1133">Transmembrane helix</keyword>
<evidence type="ECO:0000256" key="1">
    <source>
        <dbReference type="SAM" id="Phobius"/>
    </source>
</evidence>
<keyword evidence="4" id="KW-1185">Reference proteome</keyword>
<accession>A0A316TJ66</accession>
<dbReference type="InterPro" id="IPR005182">
    <property type="entry name" value="YdbS-like_PH"/>
</dbReference>
<protein>
    <recommendedName>
        <fullName evidence="2">YdbS-like PH domain-containing protein</fullName>
    </recommendedName>
</protein>
<comment type="caution">
    <text evidence="3">The sequence shown here is derived from an EMBL/GenBank/DDBJ whole genome shotgun (WGS) entry which is preliminary data.</text>
</comment>
<feature type="transmembrane region" description="Helical" evidence="1">
    <location>
        <begin position="58"/>
        <end position="79"/>
    </location>
</feature>
<evidence type="ECO:0000313" key="4">
    <source>
        <dbReference type="Proteomes" id="UP000245507"/>
    </source>
</evidence>
<reference evidence="3 4" key="1">
    <citation type="submission" date="2018-05" db="EMBL/GenBank/DDBJ databases">
        <title>Nocardioides silvaticus genome.</title>
        <authorList>
            <person name="Li C."/>
            <person name="Wang G."/>
        </authorList>
    </citation>
    <scope>NUCLEOTIDE SEQUENCE [LARGE SCALE GENOMIC DNA]</scope>
    <source>
        <strain evidence="3 4">CCTCC AB 2018079</strain>
    </source>
</reference>
<keyword evidence="1" id="KW-0472">Membrane</keyword>
<feature type="transmembrane region" description="Helical" evidence="1">
    <location>
        <begin position="24"/>
        <end position="46"/>
    </location>
</feature>
<dbReference type="OrthoDB" id="4350422at2"/>
<name>A0A316TJ66_9ACTN</name>
<dbReference type="PANTHER" id="PTHR37938">
    <property type="entry name" value="BLL0215 PROTEIN"/>
    <property type="match status" value="1"/>
</dbReference>
<dbReference type="EMBL" id="QGDD01000001">
    <property type="protein sequence ID" value="PWN04490.1"/>
    <property type="molecule type" value="Genomic_DNA"/>
</dbReference>
<proteinExistence type="predicted"/>
<feature type="domain" description="YdbS-like PH" evidence="2">
    <location>
        <begin position="78"/>
        <end position="154"/>
    </location>
</feature>
<dbReference type="RefSeq" id="WP_109691994.1">
    <property type="nucleotide sequence ID" value="NZ_QGDD01000001.1"/>
</dbReference>
<keyword evidence="1" id="KW-0812">Transmembrane</keyword>